<dbReference type="Proteomes" id="UP000276128">
    <property type="component" value="Unassembled WGS sequence"/>
</dbReference>
<name>A0A3S0BJ03_9BACL</name>
<dbReference type="RefSeq" id="WP_126143272.1">
    <property type="nucleotide sequence ID" value="NZ_RXHU01000066.1"/>
</dbReference>
<reference evidence="1 2" key="1">
    <citation type="submission" date="2018-12" db="EMBL/GenBank/DDBJ databases">
        <title>Bacillus ochoae sp. nov., Paenibacillus whitsoniae sp. nov., Paenibacillus spiritus sp. nov. Isolated from the Mars Exploration Rover during spacecraft assembly.</title>
        <authorList>
            <person name="Seuylemezian A."/>
            <person name="Vaishampayan P."/>
        </authorList>
    </citation>
    <scope>NUCLEOTIDE SEQUENCE [LARGE SCALE GENOMIC DNA]</scope>
    <source>
        <strain evidence="1 2">MER 54</strain>
    </source>
</reference>
<organism evidence="1 2">
    <name type="scientific">Paenibacillus whitsoniae</name>
    <dbReference type="NCBI Taxonomy" id="2496558"/>
    <lineage>
        <taxon>Bacteria</taxon>
        <taxon>Bacillati</taxon>
        <taxon>Bacillota</taxon>
        <taxon>Bacilli</taxon>
        <taxon>Bacillales</taxon>
        <taxon>Paenibacillaceae</taxon>
        <taxon>Paenibacillus</taxon>
    </lineage>
</organism>
<dbReference type="AlphaFoldDB" id="A0A3S0BJ03"/>
<accession>A0A3S0BJ03</accession>
<dbReference type="EMBL" id="RXHU01000066">
    <property type="protein sequence ID" value="RTE07109.1"/>
    <property type="molecule type" value="Genomic_DNA"/>
</dbReference>
<protein>
    <submittedName>
        <fullName evidence="1">Uncharacterized protein</fullName>
    </submittedName>
</protein>
<evidence type="ECO:0000313" key="2">
    <source>
        <dbReference type="Proteomes" id="UP000276128"/>
    </source>
</evidence>
<sequence length="106" mass="12369">MAFGISRHELNAWKSKCQQGEIAFLTHYWVESRFPGIKTITKVGCCNLEILKDWCLANGLDPAYLHLRDEYPHYDLIGNKQIEILKKEHLTEQLLRFKLGETIKPI</sequence>
<keyword evidence="2" id="KW-1185">Reference proteome</keyword>
<evidence type="ECO:0000313" key="1">
    <source>
        <dbReference type="EMBL" id="RTE07109.1"/>
    </source>
</evidence>
<gene>
    <name evidence="1" type="ORF">EJQ19_21365</name>
</gene>
<comment type="caution">
    <text evidence="1">The sequence shown here is derived from an EMBL/GenBank/DDBJ whole genome shotgun (WGS) entry which is preliminary data.</text>
</comment>
<dbReference type="OrthoDB" id="2361368at2"/>
<proteinExistence type="predicted"/>